<accession>A0A2M9A8J1</accession>
<evidence type="ECO:0008006" key="4">
    <source>
        <dbReference type="Google" id="ProtNLM"/>
    </source>
</evidence>
<reference evidence="2 3" key="1">
    <citation type="submission" date="2017-11" db="EMBL/GenBank/DDBJ databases">
        <title>Animal gut microbial communities from fecal samples from Wisconsin, USA.</title>
        <authorList>
            <person name="Neumann A."/>
        </authorList>
    </citation>
    <scope>NUCLEOTIDE SEQUENCE [LARGE SCALE GENOMIC DNA]</scope>
    <source>
        <strain evidence="2 3">UWS3</strain>
    </source>
</reference>
<dbReference type="AlphaFoldDB" id="A0A2M9A8J1"/>
<name>A0A2M9A8J1_9BACT</name>
<protein>
    <recommendedName>
        <fullName evidence="4">Lipoprotein</fullName>
    </recommendedName>
</protein>
<dbReference type="PROSITE" id="PS51257">
    <property type="entry name" value="PROKAR_LIPOPROTEIN"/>
    <property type="match status" value="1"/>
</dbReference>
<proteinExistence type="predicted"/>
<dbReference type="RefSeq" id="WP_100425876.1">
    <property type="nucleotide sequence ID" value="NZ_PGEX01000001.1"/>
</dbReference>
<evidence type="ECO:0000256" key="1">
    <source>
        <dbReference type="SAM" id="SignalP"/>
    </source>
</evidence>
<dbReference type="EMBL" id="PGEX01000001">
    <property type="protein sequence ID" value="PJJ41978.1"/>
    <property type="molecule type" value="Genomic_DNA"/>
</dbReference>
<evidence type="ECO:0000313" key="2">
    <source>
        <dbReference type="EMBL" id="PJJ41978.1"/>
    </source>
</evidence>
<keyword evidence="1" id="KW-0732">Signal</keyword>
<dbReference type="OrthoDB" id="9805729at2"/>
<comment type="caution">
    <text evidence="2">The sequence shown here is derived from an EMBL/GenBank/DDBJ whole genome shotgun (WGS) entry which is preliminary data.</text>
</comment>
<organism evidence="2 3">
    <name type="scientific">Hallerella succinigenes</name>
    <dbReference type="NCBI Taxonomy" id="1896222"/>
    <lineage>
        <taxon>Bacteria</taxon>
        <taxon>Pseudomonadati</taxon>
        <taxon>Fibrobacterota</taxon>
        <taxon>Fibrobacteria</taxon>
        <taxon>Fibrobacterales</taxon>
        <taxon>Fibrobacteraceae</taxon>
        <taxon>Hallerella</taxon>
    </lineage>
</organism>
<dbReference type="Proteomes" id="UP000231134">
    <property type="component" value="Unassembled WGS sequence"/>
</dbReference>
<sequence length="350" mass="38369">MKTKQLIVLMAASALLLAGCKGANEKRGDSYLEEGRYQNAINSYLTAKEKGKMSDEFYDNFTLALAKRAEMESKKDPQSDLIHGLFEQALQNIGKVQNVETAAQIGEALSAVGLNQASAEGADLGTIIDGFAKIDSSISLLTRLGGDVSKVKAFRTQAENVYVSKALPEALEEDDPVVKEYNLLAIELIAPNNADLKAAHNKSRIVTRPYFLIFGENIPNKSPLVDKWGYIMAFPSISISATSLTGELQFWASTGNNTELDPSKIKLVSTTGEEVFAKMVGKGWCEAEVIVGKKGQEKIEKKQKPFTGKGKLMNEFQCSVNVMFNYANGFVPDYVEYKDEFGVGRKYLGQ</sequence>
<feature type="signal peptide" evidence="1">
    <location>
        <begin position="1"/>
        <end position="23"/>
    </location>
</feature>
<feature type="chain" id="PRO_5014967758" description="Lipoprotein" evidence="1">
    <location>
        <begin position="24"/>
        <end position="350"/>
    </location>
</feature>
<gene>
    <name evidence="2" type="ORF">BGX16_1992</name>
</gene>
<evidence type="ECO:0000313" key="3">
    <source>
        <dbReference type="Proteomes" id="UP000231134"/>
    </source>
</evidence>
<keyword evidence="3" id="KW-1185">Reference proteome</keyword>